<evidence type="ECO:0000313" key="1">
    <source>
        <dbReference type="EMBL" id="KAJ8421245.1"/>
    </source>
</evidence>
<evidence type="ECO:0000313" key="2">
    <source>
        <dbReference type="Proteomes" id="UP001153076"/>
    </source>
</evidence>
<organism evidence="1 2">
    <name type="scientific">Carnegiea gigantea</name>
    <dbReference type="NCBI Taxonomy" id="171969"/>
    <lineage>
        <taxon>Eukaryota</taxon>
        <taxon>Viridiplantae</taxon>
        <taxon>Streptophyta</taxon>
        <taxon>Embryophyta</taxon>
        <taxon>Tracheophyta</taxon>
        <taxon>Spermatophyta</taxon>
        <taxon>Magnoliopsida</taxon>
        <taxon>eudicotyledons</taxon>
        <taxon>Gunneridae</taxon>
        <taxon>Pentapetalae</taxon>
        <taxon>Caryophyllales</taxon>
        <taxon>Cactineae</taxon>
        <taxon>Cactaceae</taxon>
        <taxon>Cactoideae</taxon>
        <taxon>Echinocereeae</taxon>
        <taxon>Carnegiea</taxon>
    </lineage>
</organism>
<gene>
    <name evidence="1" type="ORF">Cgig2_013346</name>
</gene>
<accession>A0A9Q1GLH6</accession>
<dbReference type="EMBL" id="JAKOGI010002838">
    <property type="protein sequence ID" value="KAJ8421245.1"/>
    <property type="molecule type" value="Genomic_DNA"/>
</dbReference>
<proteinExistence type="predicted"/>
<comment type="caution">
    <text evidence="1">The sequence shown here is derived from an EMBL/GenBank/DDBJ whole genome shotgun (WGS) entry which is preliminary data.</text>
</comment>
<dbReference type="PANTHER" id="PTHR34835:SF90">
    <property type="entry name" value="AMINOTRANSFERASE-LIKE PLANT MOBILE DOMAIN-CONTAINING PROTEIN"/>
    <property type="match status" value="1"/>
</dbReference>
<reference evidence="1" key="1">
    <citation type="submission" date="2022-04" db="EMBL/GenBank/DDBJ databases">
        <title>Carnegiea gigantea Genome sequencing and assembly v2.</title>
        <authorList>
            <person name="Copetti D."/>
            <person name="Sanderson M.J."/>
            <person name="Burquez A."/>
            <person name="Wojciechowski M.F."/>
        </authorList>
    </citation>
    <scope>NUCLEOTIDE SEQUENCE</scope>
    <source>
        <strain evidence="1">SGP5-SGP5p</strain>
        <tissue evidence="1">Aerial part</tissue>
    </source>
</reference>
<dbReference type="AlphaFoldDB" id="A0A9Q1GLH6"/>
<keyword evidence="2" id="KW-1185">Reference proteome</keyword>
<protein>
    <submittedName>
        <fullName evidence="1">Uncharacterized protein</fullName>
    </submittedName>
</protein>
<dbReference type="PANTHER" id="PTHR34835">
    <property type="entry name" value="OS07G0283600 PROTEIN-RELATED"/>
    <property type="match status" value="1"/>
</dbReference>
<name>A0A9Q1GLH6_9CARY</name>
<sequence length="256" mass="29437">MLGVDEQMANKDQHVGDVEMMNKVQEGHVQSENGEHEISNKLKIKQKKVKEFINQMSPKGLRQLIENLNDNQKKASKKSVAVWLVWNFDTCSCSLPFANDRMSVIEHDVHVMLGLPIGPLEVVESENEINATVEFRSFLNHWKQQCPEHDNIPKYGELIKMIHGQVDGGEDFRRNFVIFVVSTCLCRKQSGEFTYMLCCLDCVVFKLRSVPRQLPTLRGLTNDEIKYRARLEAVTGFRRGYLEDTSDKTSITDEEE</sequence>
<dbReference type="Proteomes" id="UP001153076">
    <property type="component" value="Unassembled WGS sequence"/>
</dbReference>